<gene>
    <name evidence="1" type="ORF">SH580_09025</name>
</gene>
<keyword evidence="2" id="KW-1185">Reference proteome</keyword>
<organism evidence="1 2">
    <name type="scientific">Coraliomargarita algicola</name>
    <dbReference type="NCBI Taxonomy" id="3092156"/>
    <lineage>
        <taxon>Bacteria</taxon>
        <taxon>Pseudomonadati</taxon>
        <taxon>Verrucomicrobiota</taxon>
        <taxon>Opitutia</taxon>
        <taxon>Puniceicoccales</taxon>
        <taxon>Coraliomargaritaceae</taxon>
        <taxon>Coraliomargarita</taxon>
    </lineage>
</organism>
<evidence type="ECO:0000313" key="2">
    <source>
        <dbReference type="Proteomes" id="UP001324993"/>
    </source>
</evidence>
<dbReference type="EMBL" id="CP138858">
    <property type="protein sequence ID" value="WPJ97852.1"/>
    <property type="molecule type" value="Genomic_DNA"/>
</dbReference>
<evidence type="ECO:0000313" key="1">
    <source>
        <dbReference type="EMBL" id="WPJ97852.1"/>
    </source>
</evidence>
<evidence type="ECO:0008006" key="3">
    <source>
        <dbReference type="Google" id="ProtNLM"/>
    </source>
</evidence>
<sequence length="256" mass="26949">MFKKLLLGLLLLALIAGAAIYFVLSGGLNQQIKNGVETYGPQVTQTPVTLENVNLSILSGSGSLTGLNVGNPDGFKSANIFSLGQIDLKVDTSTVFSDKIIIDHIIIKQPEISYEKTLTSSNLKELLENIEEFTGPADTTDTTADPAEDTGAKKQVVIKQLIIEDGTVYVGVMGIGQTVSLPRIEMADIGESGKQMTMAEVLDLVLSKVLQSIGPAIANAGDLGSAAVDALKTQGLEKVDQASEKVGKSIKGLFGK</sequence>
<proteinExistence type="predicted"/>
<dbReference type="RefSeq" id="WP_319834671.1">
    <property type="nucleotide sequence ID" value="NZ_CP138858.1"/>
</dbReference>
<protein>
    <recommendedName>
        <fullName evidence="3">AsmA domain-containing protein</fullName>
    </recommendedName>
</protein>
<accession>A0ABZ0RSH4</accession>
<reference evidence="1 2" key="1">
    <citation type="submission" date="2023-11" db="EMBL/GenBank/DDBJ databases">
        <title>Coraliomargarita sp. nov., isolated from marine algae.</title>
        <authorList>
            <person name="Lee J.K."/>
            <person name="Baek J.H."/>
            <person name="Kim J.M."/>
            <person name="Choi D.G."/>
            <person name="Jeon C.O."/>
        </authorList>
    </citation>
    <scope>NUCLEOTIDE SEQUENCE [LARGE SCALE GENOMIC DNA]</scope>
    <source>
        <strain evidence="1 2">J2-16</strain>
    </source>
</reference>
<name>A0ABZ0RSH4_9BACT</name>
<dbReference type="Proteomes" id="UP001324993">
    <property type="component" value="Chromosome"/>
</dbReference>